<gene>
    <name evidence="1" type="ORF">EA756_07720</name>
</gene>
<sequence length="145" mass="17245">MLRGNKLDELIEQELQLMLLEGFEKSPISHKLLHDRLKQKNFISGGLSTLSTFKRKTLINWYISEQIAPLKLKNKEKQLYINKKTREALTKSNKNLRKQVEFSEAQLHQNTEILIRIIKEVKNETNLQIDHFLAPHLLRKKIFWE</sequence>
<name>A0A429K2G7_9GAMM</name>
<dbReference type="Proteomes" id="UP000276905">
    <property type="component" value="Unassembled WGS sequence"/>
</dbReference>
<evidence type="ECO:0000313" key="2">
    <source>
        <dbReference type="Proteomes" id="UP000276905"/>
    </source>
</evidence>
<protein>
    <submittedName>
        <fullName evidence="1">Uncharacterized protein</fullName>
    </submittedName>
</protein>
<dbReference type="AlphaFoldDB" id="A0A429K2G7"/>
<dbReference type="RefSeq" id="WP_032063025.1">
    <property type="nucleotide sequence ID" value="NZ_CP180689.1"/>
</dbReference>
<accession>A0A429K2G7</accession>
<comment type="caution">
    <text evidence="1">The sequence shown here is derived from an EMBL/GenBank/DDBJ whole genome shotgun (WGS) entry which is preliminary data.</text>
</comment>
<reference evidence="1 2" key="1">
    <citation type="submission" date="2018-10" db="EMBL/GenBank/DDBJ databases">
        <title>GWAS and RNA-Seq identify cryptic mechanisms of antimicrobial resistance in Acinetobacter baumannii.</title>
        <authorList>
            <person name="Sahl J.W."/>
        </authorList>
    </citation>
    <scope>NUCLEOTIDE SEQUENCE [LARGE SCALE GENOMIC DNA]</scope>
    <source>
        <strain evidence="1 2">TG41018</strain>
    </source>
</reference>
<dbReference type="EMBL" id="RFES01000004">
    <property type="protein sequence ID" value="RSO58143.1"/>
    <property type="molecule type" value="Genomic_DNA"/>
</dbReference>
<proteinExistence type="predicted"/>
<evidence type="ECO:0000313" key="1">
    <source>
        <dbReference type="EMBL" id="RSO58143.1"/>
    </source>
</evidence>
<organism evidence="1 2">
    <name type="scientific">Acinetobacter lactucae</name>
    <dbReference type="NCBI Taxonomy" id="1785128"/>
    <lineage>
        <taxon>Bacteria</taxon>
        <taxon>Pseudomonadati</taxon>
        <taxon>Pseudomonadota</taxon>
        <taxon>Gammaproteobacteria</taxon>
        <taxon>Moraxellales</taxon>
        <taxon>Moraxellaceae</taxon>
        <taxon>Acinetobacter</taxon>
        <taxon>Acinetobacter calcoaceticus/baumannii complex</taxon>
    </lineage>
</organism>